<protein>
    <recommendedName>
        <fullName evidence="4">ABC transporter substrate-binding protein</fullName>
    </recommendedName>
</protein>
<evidence type="ECO:0000256" key="1">
    <source>
        <dbReference type="SAM" id="SignalP"/>
    </source>
</evidence>
<gene>
    <name evidence="2" type="ORF">LK10_11015</name>
</gene>
<evidence type="ECO:0000313" key="2">
    <source>
        <dbReference type="EMBL" id="KHL02925.1"/>
    </source>
</evidence>
<name>A0A0B2AMH7_9MICC</name>
<evidence type="ECO:0000313" key="3">
    <source>
        <dbReference type="Proteomes" id="UP000030982"/>
    </source>
</evidence>
<evidence type="ECO:0008006" key="4">
    <source>
        <dbReference type="Google" id="ProtNLM"/>
    </source>
</evidence>
<keyword evidence="3" id="KW-1185">Reference proteome</keyword>
<reference evidence="2 3" key="1">
    <citation type="submission" date="2014-09" db="EMBL/GenBank/DDBJ databases">
        <title>Genome sequence of Sinomonas sp. MUSC 117.</title>
        <authorList>
            <person name="Lee L.-H."/>
        </authorList>
    </citation>
    <scope>NUCLEOTIDE SEQUENCE [LARGE SCALE GENOMIC DNA]</scope>
    <source>
        <strain evidence="2 3">MUSC 117</strain>
    </source>
</reference>
<keyword evidence="1" id="KW-0732">Signal</keyword>
<proteinExistence type="predicted"/>
<accession>A0A0B2AMH7</accession>
<organism evidence="2 3">
    <name type="scientific">Sinomonas humi</name>
    <dbReference type="NCBI Taxonomy" id="1338436"/>
    <lineage>
        <taxon>Bacteria</taxon>
        <taxon>Bacillati</taxon>
        <taxon>Actinomycetota</taxon>
        <taxon>Actinomycetes</taxon>
        <taxon>Micrococcales</taxon>
        <taxon>Micrococcaceae</taxon>
        <taxon>Sinomonas</taxon>
    </lineage>
</organism>
<sequence>MKKTKFLAPVLTVALSGAFMVSAAAASNAAEPASVTAPSVSSAAQTAPATIAPVTINQVLSDGSTLAGTFTPTHFLNQNGQLVVQGLFNGTLTSASGAVTNIVNSPVTSTVTNASTSGACNVLSLTLGPLHLDLLGLVVDLNQVNLNITAQPGPGNLLGNLLCSVAGLLDNGHGLPGLTQVLNNLLAGL</sequence>
<dbReference type="STRING" id="1338436.LK10_11015"/>
<comment type="caution">
    <text evidence="2">The sequence shown here is derived from an EMBL/GenBank/DDBJ whole genome shotgun (WGS) entry which is preliminary data.</text>
</comment>
<feature type="signal peptide" evidence="1">
    <location>
        <begin position="1"/>
        <end position="29"/>
    </location>
</feature>
<dbReference type="EMBL" id="JTDL01000109">
    <property type="protein sequence ID" value="KHL02925.1"/>
    <property type="molecule type" value="Genomic_DNA"/>
</dbReference>
<feature type="chain" id="PRO_5039179305" description="ABC transporter substrate-binding protein" evidence="1">
    <location>
        <begin position="30"/>
        <end position="189"/>
    </location>
</feature>
<dbReference type="AlphaFoldDB" id="A0A0B2AMH7"/>
<dbReference type="RefSeq" id="WP_043123520.1">
    <property type="nucleotide sequence ID" value="NZ_JTDL01000109.1"/>
</dbReference>
<dbReference type="Proteomes" id="UP000030982">
    <property type="component" value="Unassembled WGS sequence"/>
</dbReference>